<protein>
    <submittedName>
        <fullName evidence="2">DUF2334 domain-containing protein</fullName>
    </submittedName>
</protein>
<gene>
    <name evidence="2" type="ORF">QR721_12960</name>
</gene>
<keyword evidence="1" id="KW-1133">Transmembrane helix</keyword>
<dbReference type="Proteomes" id="UP001180087">
    <property type="component" value="Chromosome"/>
</dbReference>
<evidence type="ECO:0000313" key="2">
    <source>
        <dbReference type="EMBL" id="WLV24534.1"/>
    </source>
</evidence>
<reference evidence="2" key="1">
    <citation type="submission" date="2023-06" db="EMBL/GenBank/DDBJ databases">
        <title>A Treasure from Seagulls: Isolation and Description of Aciduricobacillus qingdaonensis gen. nov., sp. nov., a Rare Obligately Uric Acid-utilizing Member in the Family Bacillaceae.</title>
        <authorList>
            <person name="Liu W."/>
            <person name="Wang B."/>
        </authorList>
    </citation>
    <scope>NUCLEOTIDE SEQUENCE</scope>
    <source>
        <strain evidence="2">44XB</strain>
    </source>
</reference>
<accession>A0ABY9KUF2</accession>
<feature type="transmembrane region" description="Helical" evidence="1">
    <location>
        <begin position="540"/>
        <end position="559"/>
    </location>
</feature>
<dbReference type="InterPro" id="IPR018763">
    <property type="entry name" value="DUF2334"/>
</dbReference>
<keyword evidence="3" id="KW-1185">Reference proteome</keyword>
<sequence>MAESYLELVITVKRIVTFLLLIVIVAGSIPVQAAKVGTEGSRVLIVYSPKQEEDLGQARMMDSLAGHFSNDIKIIEDQDWRSINPKDFTQIIYMGLEEKQLPGKLVSDIKLFKGTVYAFGRNSEQFGKRFSFVKRTGGVLVNKLKLTSNGFEMQTAEERLASIVTPSAKSKVLVSGMNGSTAEYPLVIQNGNDFYCGLESLFNPSGYFVGESLFSFFGQKPTGKHPMYLRLEDVHPKADAGELMKMAKYLDKRRIPYIVSLIPVYVDPQTHKETHLKDVPKLVRTLRYMQGHGGSIVLHGYRHQYRHQGTGEGFEFWDVDYDRPVYQDNDEKPKTRKDFKSGEAYKSFVQNGKAFERKYIKSAVENGVEELAAHKLYPLAFEAPHYAMSEAGYQILSEHFSTYVGQVQLTNHTWEGEYSAIYTSAPSFLNGMKLYPETIGYVSGDEPNSIAEMKEKAMNATHFSDSAIAGFYHPYLGFEKLKELVTALEGVPNAEWFDLKAEDNRTNVGQIRIQTSEGKVDVEKNSVTSKYERQMMISRWIPKIIVIISAVILFVLLIVRRRRKQL</sequence>
<keyword evidence="1" id="KW-0812">Transmembrane</keyword>
<proteinExistence type="predicted"/>
<dbReference type="Pfam" id="PF10096">
    <property type="entry name" value="DUF2334"/>
    <property type="match status" value="1"/>
</dbReference>
<dbReference type="RefSeq" id="WP_348027664.1">
    <property type="nucleotide sequence ID" value="NZ_CP129113.1"/>
</dbReference>
<organism evidence="2 3">
    <name type="scientific">Aciduricibacillus chroicocephali</name>
    <dbReference type="NCBI Taxonomy" id="3054939"/>
    <lineage>
        <taxon>Bacteria</taxon>
        <taxon>Bacillati</taxon>
        <taxon>Bacillota</taxon>
        <taxon>Bacilli</taxon>
        <taxon>Bacillales</taxon>
        <taxon>Bacillaceae</taxon>
        <taxon>Aciduricibacillus</taxon>
    </lineage>
</organism>
<keyword evidence="1" id="KW-0472">Membrane</keyword>
<name>A0ABY9KUF2_9BACI</name>
<evidence type="ECO:0000313" key="3">
    <source>
        <dbReference type="Proteomes" id="UP001180087"/>
    </source>
</evidence>
<evidence type="ECO:0000256" key="1">
    <source>
        <dbReference type="SAM" id="Phobius"/>
    </source>
</evidence>
<dbReference type="EMBL" id="CP129113">
    <property type="protein sequence ID" value="WLV24534.1"/>
    <property type="molecule type" value="Genomic_DNA"/>
</dbReference>